<keyword evidence="5" id="KW-0500">Molybdenum</keyword>
<dbReference type="Gene3D" id="3.40.228.10">
    <property type="entry name" value="Dimethylsulfoxide Reductase, domain 2"/>
    <property type="match status" value="1"/>
</dbReference>
<evidence type="ECO:0000256" key="7">
    <source>
        <dbReference type="ARBA" id="ARBA00023002"/>
    </source>
</evidence>
<dbReference type="InterPro" id="IPR006656">
    <property type="entry name" value="Mopterin_OxRdtase"/>
</dbReference>
<dbReference type="AlphaFoldDB" id="A0A1M7AVG5"/>
<keyword evidence="8" id="KW-0408">Iron</keyword>
<feature type="domain" description="Molybdopterin oxidoreductase" evidence="11">
    <location>
        <begin position="130"/>
        <end position="504"/>
    </location>
</feature>
<dbReference type="InterPro" id="IPR037951">
    <property type="entry name" value="MopB_CT_YdeP"/>
</dbReference>
<dbReference type="PANTHER" id="PTHR43105:SF4">
    <property type="entry name" value="PROTEIN YDEP"/>
    <property type="match status" value="1"/>
</dbReference>
<dbReference type="InterPro" id="IPR009010">
    <property type="entry name" value="Asp_de-COase-like_dom_sf"/>
</dbReference>
<evidence type="ECO:0000256" key="6">
    <source>
        <dbReference type="ARBA" id="ARBA00022723"/>
    </source>
</evidence>
<name>A0A1M7AVG5_9GAMM</name>
<dbReference type="Proteomes" id="UP000184123">
    <property type="component" value="Unassembled WGS sequence"/>
</dbReference>
<dbReference type="GO" id="GO:0030151">
    <property type="term" value="F:molybdenum ion binding"/>
    <property type="evidence" value="ECO:0007669"/>
    <property type="project" value="InterPro"/>
</dbReference>
<evidence type="ECO:0000313" key="14">
    <source>
        <dbReference type="Proteomes" id="UP000184123"/>
    </source>
</evidence>
<keyword evidence="4" id="KW-0004">4Fe-4S</keyword>
<evidence type="ECO:0000259" key="11">
    <source>
        <dbReference type="Pfam" id="PF00384"/>
    </source>
</evidence>
<dbReference type="GO" id="GO:0016020">
    <property type="term" value="C:membrane"/>
    <property type="evidence" value="ECO:0007669"/>
    <property type="project" value="TreeGrafter"/>
</dbReference>
<dbReference type="CDD" id="cd02767">
    <property type="entry name" value="MopB_ydeP"/>
    <property type="match status" value="1"/>
</dbReference>
<dbReference type="GO" id="GO:0045333">
    <property type="term" value="P:cellular respiration"/>
    <property type="evidence" value="ECO:0007669"/>
    <property type="project" value="UniProtKB-ARBA"/>
</dbReference>
<evidence type="ECO:0000256" key="9">
    <source>
        <dbReference type="ARBA" id="ARBA00023014"/>
    </source>
</evidence>
<dbReference type="STRING" id="44933.SAMN05660971_00658"/>
<dbReference type="InterPro" id="IPR050123">
    <property type="entry name" value="Prok_molybdopt-oxidoreductase"/>
</dbReference>
<comment type="cofactor">
    <cofactor evidence="1">
        <name>Mo-bis(molybdopterin guanine dinucleotide)</name>
        <dbReference type="ChEBI" id="CHEBI:60539"/>
    </cofactor>
</comment>
<dbReference type="Gene3D" id="3.40.50.740">
    <property type="match status" value="1"/>
</dbReference>
<evidence type="ECO:0000313" key="13">
    <source>
        <dbReference type="EMBL" id="SHL46712.1"/>
    </source>
</evidence>
<dbReference type="GO" id="GO:0008863">
    <property type="term" value="F:formate dehydrogenase (NAD+) activity"/>
    <property type="evidence" value="ECO:0007669"/>
    <property type="project" value="InterPro"/>
</dbReference>
<evidence type="ECO:0000256" key="1">
    <source>
        <dbReference type="ARBA" id="ARBA00001942"/>
    </source>
</evidence>
<evidence type="ECO:0000256" key="4">
    <source>
        <dbReference type="ARBA" id="ARBA00022485"/>
    </source>
</evidence>
<dbReference type="NCBIfam" id="TIGR01701">
    <property type="entry name" value="Fdhalpha-like"/>
    <property type="match status" value="1"/>
</dbReference>
<comment type="cofactor">
    <cofactor evidence="2">
        <name>[4Fe-4S] cluster</name>
        <dbReference type="ChEBI" id="CHEBI:49883"/>
    </cofactor>
</comment>
<dbReference type="PIRSF" id="PIRSF000144">
    <property type="entry name" value="CbbBc"/>
    <property type="match status" value="1"/>
</dbReference>
<keyword evidence="6" id="KW-0479">Metal-binding</keyword>
<protein>
    <submittedName>
        <fullName evidence="13">Formate dehydrogenase major subunit</fullName>
    </submittedName>
</protein>
<evidence type="ECO:0000256" key="8">
    <source>
        <dbReference type="ARBA" id="ARBA00023004"/>
    </source>
</evidence>
<dbReference type="Pfam" id="PF01568">
    <property type="entry name" value="Molydop_binding"/>
    <property type="match status" value="1"/>
</dbReference>
<dbReference type="CDD" id="cd02787">
    <property type="entry name" value="MopB_CT_ydeP"/>
    <property type="match status" value="1"/>
</dbReference>
<organism evidence="13 14">
    <name type="scientific">Halomonas cupida</name>
    <dbReference type="NCBI Taxonomy" id="44933"/>
    <lineage>
        <taxon>Bacteria</taxon>
        <taxon>Pseudomonadati</taxon>
        <taxon>Pseudomonadota</taxon>
        <taxon>Gammaproteobacteria</taxon>
        <taxon>Oceanospirillales</taxon>
        <taxon>Halomonadaceae</taxon>
        <taxon>Halomonas</taxon>
    </lineage>
</organism>
<dbReference type="InterPro" id="IPR006657">
    <property type="entry name" value="MoPterin_dinucl-bd_dom"/>
</dbReference>
<evidence type="ECO:0000256" key="2">
    <source>
        <dbReference type="ARBA" id="ARBA00001966"/>
    </source>
</evidence>
<sequence length="792" mass="87406">MNCTEHPESEQISTPLQDKAMTRHPRIAPYEGPAGGWGALRSVGRHVKHSRGPWKSVRSLLRTNQAAGFDCPGCAWGDPEHGSSFEFCENGAKAVAWEVTDKRLGADFFTRHTVAELLDWDDFMLEDQGRLTEPLRYDSETDRYVTVSWQEAIDAIAARLAALESPHQALFYTSGRASNEAAYLYQLFVRLFGTNNFPDCSNMCHEASGIGMTASLGVGKGTVLLEDFEHADAIFVFGQNPGTNHPRMLGDLRRASRRGARIVSFNPLRERGLERFADPQSPLEMITLSSQAISSRYYQPRMGGDMAAVRGMAKALFAMEEQGGFHRSQAFIAACTQGIEEWESLVRSTDWATIESQSGLSRTQLEEAAGIYAVSRSVICTWAMGITQHLHAVDSVREIINLLLLGGHFGRPGAGACPVRGHSNVQGDRTMGIDEKPSGWMIDALEQRYGVSMPRQPGYNTVESLAALERGEALTFIGLGGNFTRATPDSERTEAAMRRLDLNVQISTKLNRSHLVVGARTDAFILPCLGRSEIDASDEVERQAISVEDSMSMVHASVGFKQPASPLLRSEPWIVASIAEATLALVLPTRGESAAIDWKALVADHDRIRDEIAAVIPGFDDFNARLAKPRGFHLANPVRELDFPTESGKACFSAARLPEAVLHQQLAQREGWLTLQTMRSHDQYNTTVYGYNDRYRGVSGQRRVLFINERDLERLGLADGEWVDLVGEPRFDGSERRAPGFRLVRYDIPSGCVGAYYPETNVLIALESHGADTGTPASKAVAIRLERNHRII</sequence>
<feature type="domain" description="Molybdopterin dinucleotide-binding" evidence="12">
    <location>
        <begin position="673"/>
        <end position="726"/>
    </location>
</feature>
<evidence type="ECO:0000256" key="3">
    <source>
        <dbReference type="ARBA" id="ARBA00010312"/>
    </source>
</evidence>
<comment type="similarity">
    <text evidence="3">Belongs to the prokaryotic molybdopterin-containing oxidoreductase family.</text>
</comment>
<proteinExistence type="inferred from homology"/>
<dbReference type="SUPFAM" id="SSF53706">
    <property type="entry name" value="Formate dehydrogenase/DMSO reductase, domains 1-3"/>
    <property type="match status" value="1"/>
</dbReference>
<accession>A0A1M7AVG5</accession>
<dbReference type="EMBL" id="FRCA01000001">
    <property type="protein sequence ID" value="SHL46712.1"/>
    <property type="molecule type" value="Genomic_DNA"/>
</dbReference>
<evidence type="ECO:0000259" key="12">
    <source>
        <dbReference type="Pfam" id="PF01568"/>
    </source>
</evidence>
<dbReference type="OrthoDB" id="5287431at2"/>
<dbReference type="Pfam" id="PF00384">
    <property type="entry name" value="Molybdopterin"/>
    <property type="match status" value="1"/>
</dbReference>
<dbReference type="InterPro" id="IPR010046">
    <property type="entry name" value="Mopterin_OxRdtse_a_bac"/>
</dbReference>
<evidence type="ECO:0000256" key="5">
    <source>
        <dbReference type="ARBA" id="ARBA00022505"/>
    </source>
</evidence>
<dbReference type="PANTHER" id="PTHR43105">
    <property type="entry name" value="RESPIRATORY NITRATE REDUCTASE"/>
    <property type="match status" value="1"/>
</dbReference>
<dbReference type="SUPFAM" id="SSF50692">
    <property type="entry name" value="ADC-like"/>
    <property type="match status" value="1"/>
</dbReference>
<dbReference type="InterPro" id="IPR041953">
    <property type="entry name" value="YdeP_MopB"/>
</dbReference>
<feature type="region of interest" description="Disordered" evidence="10">
    <location>
        <begin position="1"/>
        <end position="21"/>
    </location>
</feature>
<keyword evidence="9" id="KW-0411">Iron-sulfur</keyword>
<keyword evidence="7" id="KW-0560">Oxidoreductase</keyword>
<evidence type="ECO:0000256" key="10">
    <source>
        <dbReference type="SAM" id="MobiDB-lite"/>
    </source>
</evidence>
<reference evidence="13 14" key="1">
    <citation type="submission" date="2016-11" db="EMBL/GenBank/DDBJ databases">
        <authorList>
            <person name="Jaros S."/>
            <person name="Januszkiewicz K."/>
            <person name="Wedrychowicz H."/>
        </authorList>
    </citation>
    <scope>NUCLEOTIDE SEQUENCE [LARGE SCALE GENOMIC DNA]</scope>
    <source>
        <strain evidence="13 14">DSM 4740</strain>
    </source>
</reference>
<dbReference type="GO" id="GO:0051539">
    <property type="term" value="F:4 iron, 4 sulfur cluster binding"/>
    <property type="evidence" value="ECO:0007669"/>
    <property type="project" value="UniProtKB-KW"/>
</dbReference>
<gene>
    <name evidence="13" type="ORF">SAMN05660971_00658</name>
</gene>
<dbReference type="GO" id="GO:0043546">
    <property type="term" value="F:molybdopterin cofactor binding"/>
    <property type="evidence" value="ECO:0007669"/>
    <property type="project" value="InterPro"/>
</dbReference>
<dbReference type="GO" id="GO:1990204">
    <property type="term" value="C:oxidoreductase complex"/>
    <property type="evidence" value="ECO:0007669"/>
    <property type="project" value="UniProtKB-ARBA"/>
</dbReference>